<dbReference type="InterPro" id="IPR016164">
    <property type="entry name" value="FAD-linked_Oxase-like_C"/>
</dbReference>
<evidence type="ECO:0000313" key="7">
    <source>
        <dbReference type="Proteomes" id="UP000182379"/>
    </source>
</evidence>
<dbReference type="PANTHER" id="PTHR42934:SF2">
    <property type="entry name" value="GLYCOLATE OXIDASE SUBUNIT GLCD"/>
    <property type="match status" value="1"/>
</dbReference>
<sequence>MEHKYNPVTPELVEELKKVVGDRYVKTDEEYLEQYQTDEEGNPHFFKKPEVVVFPGTTEEVAEVVKLANKFLVPITPRSAGTGVACGAIPIYHGMVVELQRMNKILKLDADNFYAVCQTGVFTGQLQAEARKAGVMYAGDPSSAESCQIGGNVANNAGGNRAVRYGTTRDQIYALKVVTPTGDIVDVGARLKKCSTGLCLEQLFAGSEGTLGIITEVTVKLRPLPPYSFNMVCVFNTDKEAFALPNKILKAGIDPTSIEYMGNSAIDMTCKYLDNMDMPHVKEGCCYVIVTVESFDQDESDRKMEKLCDLAEANGSIDEFEADQRIWTLRKQFAEAARDIDRMFQTEDFVVPLDKIAEMTAQIPELEKKYNLYTVTVAHIGDGNIHVLPLNKYGLSPEEWFKTIKAFHADLFPRVYALGGKMSGEHGIGYKKLEEFARCTPEGEVKLIKAIKQALDPNNIMNPGKLVDVNGDFVA</sequence>
<dbReference type="GO" id="GO:0016491">
    <property type="term" value="F:oxidoreductase activity"/>
    <property type="evidence" value="ECO:0007669"/>
    <property type="project" value="UniProtKB-KW"/>
</dbReference>
<evidence type="ECO:0000313" key="6">
    <source>
        <dbReference type="EMBL" id="SDW75351.1"/>
    </source>
</evidence>
<dbReference type="Proteomes" id="UP000182379">
    <property type="component" value="Unassembled WGS sequence"/>
</dbReference>
<dbReference type="InterPro" id="IPR016171">
    <property type="entry name" value="Vanillyl_alc_oxidase_C-sub2"/>
</dbReference>
<evidence type="ECO:0000256" key="4">
    <source>
        <dbReference type="ARBA" id="ARBA00023002"/>
    </source>
</evidence>
<name>A0A1H2W4A6_ACIFE</name>
<dbReference type="GO" id="GO:0071949">
    <property type="term" value="F:FAD binding"/>
    <property type="evidence" value="ECO:0007669"/>
    <property type="project" value="InterPro"/>
</dbReference>
<dbReference type="Pfam" id="PF01565">
    <property type="entry name" value="FAD_binding_4"/>
    <property type="match status" value="1"/>
</dbReference>
<dbReference type="AlphaFoldDB" id="A0A1H2W4A6"/>
<evidence type="ECO:0000256" key="3">
    <source>
        <dbReference type="ARBA" id="ARBA00022827"/>
    </source>
</evidence>
<evidence type="ECO:0000256" key="1">
    <source>
        <dbReference type="ARBA" id="ARBA00001974"/>
    </source>
</evidence>
<dbReference type="PANTHER" id="PTHR42934">
    <property type="entry name" value="GLYCOLATE OXIDASE SUBUNIT GLCD"/>
    <property type="match status" value="1"/>
</dbReference>
<dbReference type="SUPFAM" id="SSF55103">
    <property type="entry name" value="FAD-linked oxidases, C-terminal domain"/>
    <property type="match status" value="1"/>
</dbReference>
<dbReference type="InterPro" id="IPR051914">
    <property type="entry name" value="FAD-linked_OxidoTrans_Type4"/>
</dbReference>
<dbReference type="RefSeq" id="WP_012937530.1">
    <property type="nucleotide sequence ID" value="NZ_CALAKB010000006.1"/>
</dbReference>
<evidence type="ECO:0000256" key="2">
    <source>
        <dbReference type="ARBA" id="ARBA00022630"/>
    </source>
</evidence>
<dbReference type="PROSITE" id="PS51387">
    <property type="entry name" value="FAD_PCMH"/>
    <property type="match status" value="1"/>
</dbReference>
<dbReference type="Gene3D" id="1.10.45.10">
    <property type="entry name" value="Vanillyl-alcohol Oxidase, Chain A, domain 4"/>
    <property type="match status" value="1"/>
</dbReference>
<dbReference type="InterPro" id="IPR036318">
    <property type="entry name" value="FAD-bd_PCMH-like_sf"/>
</dbReference>
<keyword evidence="4" id="KW-0560">Oxidoreductase</keyword>
<dbReference type="SUPFAM" id="SSF56176">
    <property type="entry name" value="FAD-binding/transporter-associated domain-like"/>
    <property type="match status" value="1"/>
</dbReference>
<dbReference type="FunFam" id="1.10.45.10:FF:000001">
    <property type="entry name" value="D-lactate dehydrogenase mitochondrial"/>
    <property type="match status" value="1"/>
</dbReference>
<keyword evidence="2" id="KW-0285">Flavoprotein</keyword>
<dbReference type="InterPro" id="IPR016166">
    <property type="entry name" value="FAD-bd_PCMH"/>
</dbReference>
<accession>A0A1H2W4A6</accession>
<dbReference type="InterPro" id="IPR006094">
    <property type="entry name" value="Oxid_FAD_bind_N"/>
</dbReference>
<dbReference type="InterPro" id="IPR016169">
    <property type="entry name" value="FAD-bd_PCMH_sub2"/>
</dbReference>
<evidence type="ECO:0000259" key="5">
    <source>
        <dbReference type="PROSITE" id="PS51387"/>
    </source>
</evidence>
<dbReference type="Pfam" id="PF02913">
    <property type="entry name" value="FAD-oxidase_C"/>
    <property type="match status" value="1"/>
</dbReference>
<gene>
    <name evidence="6" type="ORF">SAMN05216495_10587</name>
</gene>
<proteinExistence type="predicted"/>
<dbReference type="OMA" id="WSTIGGN"/>
<dbReference type="GeneID" id="78333881"/>
<dbReference type="Gene3D" id="3.30.465.10">
    <property type="match status" value="1"/>
</dbReference>
<protein>
    <submittedName>
        <fullName evidence="6">Glycolate oxidase</fullName>
    </submittedName>
</protein>
<reference evidence="6 7" key="1">
    <citation type="submission" date="2016-10" db="EMBL/GenBank/DDBJ databases">
        <authorList>
            <person name="Varghese N."/>
            <person name="Submissions S."/>
        </authorList>
    </citation>
    <scope>NUCLEOTIDE SEQUENCE [LARGE SCALE GENOMIC DNA]</scope>
    <source>
        <strain evidence="6 7">WCC6</strain>
    </source>
</reference>
<feature type="domain" description="FAD-binding PCMH-type" evidence="5">
    <location>
        <begin position="45"/>
        <end position="224"/>
    </location>
</feature>
<dbReference type="Gene3D" id="3.30.70.2740">
    <property type="match status" value="1"/>
</dbReference>
<organism evidence="6 7">
    <name type="scientific">Acidaminococcus fermentans</name>
    <dbReference type="NCBI Taxonomy" id="905"/>
    <lineage>
        <taxon>Bacteria</taxon>
        <taxon>Bacillati</taxon>
        <taxon>Bacillota</taxon>
        <taxon>Negativicutes</taxon>
        <taxon>Acidaminococcales</taxon>
        <taxon>Acidaminococcaceae</taxon>
        <taxon>Acidaminococcus</taxon>
    </lineage>
</organism>
<keyword evidence="3" id="KW-0274">FAD</keyword>
<comment type="cofactor">
    <cofactor evidence="1">
        <name>FAD</name>
        <dbReference type="ChEBI" id="CHEBI:57692"/>
    </cofactor>
</comment>
<comment type="caution">
    <text evidence="6">The sequence shown here is derived from an EMBL/GenBank/DDBJ whole genome shotgun (WGS) entry which is preliminary data.</text>
</comment>
<dbReference type="InterPro" id="IPR004113">
    <property type="entry name" value="FAD-bd_oxidored_4_C"/>
</dbReference>
<dbReference type="EMBL" id="FNOP01000005">
    <property type="protein sequence ID" value="SDW75351.1"/>
    <property type="molecule type" value="Genomic_DNA"/>
</dbReference>